<dbReference type="InterPro" id="IPR030867">
    <property type="entry name" value="TYW2_archaea"/>
</dbReference>
<feature type="binding site" evidence="4">
    <location>
        <position position="89"/>
    </location>
    <ligand>
        <name>S-adenosyl-L-methionine</name>
        <dbReference type="ChEBI" id="CHEBI:59789"/>
    </ligand>
</feature>
<accession>A6US60</accession>
<keyword evidence="1 4" id="KW-0808">Transferase</keyword>
<dbReference type="GO" id="GO:0005737">
    <property type="term" value="C:cytoplasm"/>
    <property type="evidence" value="ECO:0007669"/>
    <property type="project" value="UniProtKB-SubCell"/>
</dbReference>
<feature type="domain" description="SAM-dependent methyltransferase TRM5/TYW2-type" evidence="5">
    <location>
        <begin position="7"/>
        <end position="251"/>
    </location>
</feature>
<comment type="function">
    <text evidence="4">S-adenosyl-L-methionine-dependent transferase that acts as a component of the wyosine derivatives biosynthesis pathway. Catalyzes the transfer of the alpha-amino-alpha-carboxypropyl (acp) group from S-adenosyl-L-methionine to 4-demethylwyosine (imG-14), forming 7-aminocarboxypropyl-demethylwyosine (wybutosine-86) at position 37 of tRNA(Phe).</text>
</comment>
<reference evidence="6" key="1">
    <citation type="submission" date="2007-06" db="EMBL/GenBank/DDBJ databases">
        <title>Complete sequence of Methanococcus vannielii SB.</title>
        <authorList>
            <consortium name="US DOE Joint Genome Institute"/>
            <person name="Copeland A."/>
            <person name="Lucas S."/>
            <person name="Lapidus A."/>
            <person name="Barry K."/>
            <person name="Glavina del Rio T."/>
            <person name="Dalin E."/>
            <person name="Tice H."/>
            <person name="Pitluck S."/>
            <person name="Chain P."/>
            <person name="Malfatti S."/>
            <person name="Shin M."/>
            <person name="Vergez L."/>
            <person name="Schmutz J."/>
            <person name="Larimer F."/>
            <person name="Land M."/>
            <person name="Hauser L."/>
            <person name="Kyrpides N."/>
            <person name="Anderson I."/>
            <person name="Sieprawska-Lupa M."/>
            <person name="Whitman W.B."/>
            <person name="Richardson P."/>
        </authorList>
    </citation>
    <scope>NUCLEOTIDE SEQUENCE [LARGE SCALE GENOMIC DNA]</scope>
    <source>
        <strain evidence="6">SB</strain>
    </source>
</reference>
<sequence length="256" mass="29629">MDTMPKYQKIGNILIVKRNLNVEEIDYLLTKTNCKTIVKYSTHITGSLRIPKIKIIYGKETETVHKEHGCMFKIDVSKLMWSMGNLKERERISTISSDTETVVDMFSGIGYFTIPLAKYSNPKLLYALELNPDSYNYLLENIKLNNLKNVIPILGNNQKFPLKNVADRILMGYVLTTHKFLDKAFEILKNEGGFIHYHETVPEGIIEVRPIERLKYHAEKNGYVLADYKINKIKTYSPGIFHVVIDAHFLELKKEK</sequence>
<evidence type="ECO:0000256" key="2">
    <source>
        <dbReference type="ARBA" id="ARBA00022691"/>
    </source>
</evidence>
<keyword evidence="7" id="KW-1185">Reference proteome</keyword>
<keyword evidence="2 4" id="KW-0949">S-adenosyl-L-methionine</keyword>
<evidence type="ECO:0000256" key="3">
    <source>
        <dbReference type="ARBA" id="ARBA00022694"/>
    </source>
</evidence>
<dbReference type="GO" id="GO:0030488">
    <property type="term" value="P:tRNA methylation"/>
    <property type="evidence" value="ECO:0007669"/>
    <property type="project" value="TreeGrafter"/>
</dbReference>
<name>A6US60_METVS</name>
<dbReference type="NCBIfam" id="NF047824">
    <property type="entry name" value="tRNAwyosineTaw2Meth"/>
    <property type="match status" value="1"/>
</dbReference>
<dbReference type="KEGG" id="mvn:Mevan_1437"/>
<dbReference type="PANTHER" id="PTHR23245:SF41">
    <property type="entry name" value="TRNA(PHE) (4-DEMETHYLWYOSINE(37)-C(7)) AMINOCARBOXYPROPYLTRANSFERASE"/>
    <property type="match status" value="1"/>
</dbReference>
<dbReference type="SUPFAM" id="SSF53335">
    <property type="entry name" value="S-adenosyl-L-methionine-dependent methyltransferases"/>
    <property type="match status" value="1"/>
</dbReference>
<dbReference type="Pfam" id="PF02475">
    <property type="entry name" value="TRM5-TYW2_MTfase"/>
    <property type="match status" value="1"/>
</dbReference>
<comment type="catalytic activity">
    <reaction evidence="4">
        <text>4-demethylwyosine(37) in tRNA(Phe) + S-adenosyl-L-methionine = 4-demethyl-7-[(3S)-3-amino-3-carboxypropyl]wyosine(37) in tRNA(Phe) + S-methyl-5'-thioadenosine + H(+)</text>
        <dbReference type="Rhea" id="RHEA:36355"/>
        <dbReference type="Rhea" id="RHEA-COMP:10164"/>
        <dbReference type="Rhea" id="RHEA-COMP:10378"/>
        <dbReference type="ChEBI" id="CHEBI:15378"/>
        <dbReference type="ChEBI" id="CHEBI:17509"/>
        <dbReference type="ChEBI" id="CHEBI:59789"/>
        <dbReference type="ChEBI" id="CHEBI:64315"/>
        <dbReference type="ChEBI" id="CHEBI:73550"/>
        <dbReference type="EC" id="2.5.1.114"/>
    </reaction>
</comment>
<dbReference type="eggNOG" id="arCOG10124">
    <property type="taxonomic scope" value="Archaea"/>
</dbReference>
<keyword evidence="4" id="KW-0963">Cytoplasm</keyword>
<organism evidence="6 7">
    <name type="scientific">Methanococcus vannielii (strain ATCC 35089 / DSM 1224 / JCM 13029 / OCM 148 / SB)</name>
    <dbReference type="NCBI Taxonomy" id="406327"/>
    <lineage>
        <taxon>Archaea</taxon>
        <taxon>Methanobacteriati</taxon>
        <taxon>Methanobacteriota</taxon>
        <taxon>Methanomada group</taxon>
        <taxon>Methanococci</taxon>
        <taxon>Methanococcales</taxon>
        <taxon>Methanococcaceae</taxon>
        <taxon>Methanococcus</taxon>
    </lineage>
</organism>
<dbReference type="InterPro" id="IPR056743">
    <property type="entry name" value="TRM5-TYW2-like_MTfase"/>
</dbReference>
<gene>
    <name evidence="4" type="primary">taw2</name>
    <name evidence="6" type="ordered locus">Mevan_1437</name>
</gene>
<keyword evidence="3 4" id="KW-0819">tRNA processing</keyword>
<dbReference type="RefSeq" id="WP_012066246.1">
    <property type="nucleotide sequence ID" value="NC_009634.1"/>
</dbReference>
<evidence type="ECO:0000256" key="1">
    <source>
        <dbReference type="ARBA" id="ARBA00022679"/>
    </source>
</evidence>
<evidence type="ECO:0000313" key="7">
    <source>
        <dbReference type="Proteomes" id="UP000001107"/>
    </source>
</evidence>
<dbReference type="EC" id="2.5.1.114" evidence="4"/>
<feature type="binding site" evidence="4">
    <location>
        <position position="82"/>
    </location>
    <ligand>
        <name>S-adenosyl-L-methionine</name>
        <dbReference type="ChEBI" id="CHEBI:59789"/>
    </ligand>
</feature>
<proteinExistence type="inferred from homology"/>
<dbReference type="GO" id="GO:0008175">
    <property type="term" value="F:tRNA methyltransferase activity"/>
    <property type="evidence" value="ECO:0007669"/>
    <property type="project" value="TreeGrafter"/>
</dbReference>
<dbReference type="Proteomes" id="UP000001107">
    <property type="component" value="Chromosome"/>
</dbReference>
<feature type="binding site" evidence="4">
    <location>
        <position position="129"/>
    </location>
    <ligand>
        <name>S-adenosyl-L-methionine</name>
        <dbReference type="ChEBI" id="CHEBI:59789"/>
    </ligand>
</feature>
<dbReference type="EMBL" id="CP000742">
    <property type="protein sequence ID" value="ABR55332.1"/>
    <property type="molecule type" value="Genomic_DNA"/>
</dbReference>
<dbReference type="CDD" id="cd02440">
    <property type="entry name" value="AdoMet_MTases"/>
    <property type="match status" value="1"/>
</dbReference>
<comment type="caution">
    <text evidence="4">Lacks conserved residue(s) required for the propagation of feature annotation.</text>
</comment>
<dbReference type="Gene3D" id="3.40.50.150">
    <property type="entry name" value="Vaccinia Virus protein VP39"/>
    <property type="match status" value="1"/>
</dbReference>
<dbReference type="STRING" id="406327.Mevan_1437"/>
<dbReference type="HOGENOM" id="CLU_022610_0_2_2"/>
<dbReference type="PANTHER" id="PTHR23245">
    <property type="entry name" value="TRNA METHYLTRANSFERASE"/>
    <property type="match status" value="1"/>
</dbReference>
<dbReference type="InterPro" id="IPR030382">
    <property type="entry name" value="MeTrfase_TRM5/TYW2"/>
</dbReference>
<comment type="similarity">
    <text evidence="4">Belongs to the class I-like SAM-binding methyltransferase superfamily. TRM5/TYW2 family.</text>
</comment>
<dbReference type="GeneID" id="5325123"/>
<comment type="subcellular location">
    <subcellularLocation>
        <location evidence="4">Cytoplasm</location>
    </subcellularLocation>
</comment>
<protein>
    <recommendedName>
        <fullName evidence="4">tRNA(Phe) (4-demethylwyosine(37)-C(7)) aminocarboxypropyltransferase</fullName>
        <ecNumber evidence="4">2.5.1.114</ecNumber>
    </recommendedName>
    <alternativeName>
        <fullName evidence="4">tRNA wyosine derivatives biosynthesis protein Taw2</fullName>
    </alternativeName>
</protein>
<dbReference type="AlphaFoldDB" id="A6US60"/>
<dbReference type="OrthoDB" id="8079at2157"/>
<evidence type="ECO:0000259" key="5">
    <source>
        <dbReference type="PROSITE" id="PS51684"/>
    </source>
</evidence>
<evidence type="ECO:0000313" key="6">
    <source>
        <dbReference type="EMBL" id="ABR55332.1"/>
    </source>
</evidence>
<dbReference type="HAMAP" id="MF_01922">
    <property type="entry name" value="TYW2_archaea"/>
    <property type="match status" value="1"/>
</dbReference>
<evidence type="ECO:0000256" key="4">
    <source>
        <dbReference type="HAMAP-Rule" id="MF_01922"/>
    </source>
</evidence>
<dbReference type="InterPro" id="IPR029063">
    <property type="entry name" value="SAM-dependent_MTases_sf"/>
</dbReference>
<dbReference type="GO" id="GO:0102522">
    <property type="term" value="F:tRNA 4-demethylwyosine alpha-amino-alpha-carboxypropyltransferase activity"/>
    <property type="evidence" value="ECO:0007669"/>
    <property type="project" value="UniProtKB-EC"/>
</dbReference>
<dbReference type="PROSITE" id="PS51684">
    <property type="entry name" value="SAM_MT_TRM5_TYW2"/>
    <property type="match status" value="1"/>
</dbReference>